<evidence type="ECO:0000313" key="4">
    <source>
        <dbReference type="Proteomes" id="UP000288972"/>
    </source>
</evidence>
<accession>A0AAE5X836</accession>
<feature type="domain" description="NmrA-like" evidence="1">
    <location>
        <begin position="134"/>
        <end position="268"/>
    </location>
</feature>
<dbReference type="Gene3D" id="3.90.25.10">
    <property type="entry name" value="UDP-galactose 4-epimerase, domain 1"/>
    <property type="match status" value="1"/>
</dbReference>
<dbReference type="InterPro" id="IPR051604">
    <property type="entry name" value="Ergot_Alk_Oxidoreductase"/>
</dbReference>
<dbReference type="InterPro" id="IPR036291">
    <property type="entry name" value="NAD(P)-bd_dom_sf"/>
</dbReference>
<keyword evidence="5" id="KW-1185">Reference proteome</keyword>
<dbReference type="Proteomes" id="UP000288972">
    <property type="component" value="Chromosome"/>
</dbReference>
<sequence length="287" mass="30983">MSNAQRRTFVITGATGSVGRAASARLEAMGHKVRPVARRSGVSFDDPGALDRAFEGVDGAYIMIPFDYAAQDLHGREEEIAEKLVSVLSKRRPRRVVLLSGLVAHHGGGTTGSARGAALMELRLNELLIPELVHLRAGFFMENLLQGIEQMIATGVFASPFSPHRAMPMVAAADVGGRVAELLTEEPFRGPQVQELHGGGDYRMNEAAAMLGRATGKPNVNYLQLDYGEAREAMIKAGLSESFANAVIQTARSFNEGEQWALEARSPRNTTVTTLERFAATLTLPKP</sequence>
<dbReference type="KEGG" id="bgz:XH91_22325"/>
<dbReference type="EMBL" id="CP030053">
    <property type="protein sequence ID" value="QAU50298.1"/>
    <property type="molecule type" value="Genomic_DNA"/>
</dbReference>
<dbReference type="PANTHER" id="PTHR43162">
    <property type="match status" value="1"/>
</dbReference>
<reference evidence="2 4" key="1">
    <citation type="submission" date="2018-06" db="EMBL/GenBank/DDBJ databases">
        <title>Comparative genomics of rhizobia nodulating Arachis hypogaea in China.</title>
        <authorList>
            <person name="Li Y."/>
        </authorList>
    </citation>
    <scope>NUCLEOTIDE SEQUENCE [LARGE SCALE GENOMIC DNA]</scope>
    <source>
        <strain evidence="2 4">CCBAU 51670</strain>
    </source>
</reference>
<evidence type="ECO:0000313" key="5">
    <source>
        <dbReference type="Proteomes" id="UP000290401"/>
    </source>
</evidence>
<dbReference type="Proteomes" id="UP000290401">
    <property type="component" value="Unassembled WGS sequence"/>
</dbReference>
<proteinExistence type="predicted"/>
<dbReference type="Gene3D" id="3.40.50.720">
    <property type="entry name" value="NAD(P)-binding Rossmann-like Domain"/>
    <property type="match status" value="1"/>
</dbReference>
<evidence type="ECO:0000313" key="3">
    <source>
        <dbReference type="EMBL" id="RXH15029.1"/>
    </source>
</evidence>
<evidence type="ECO:0000313" key="2">
    <source>
        <dbReference type="EMBL" id="QAU50298.1"/>
    </source>
</evidence>
<protein>
    <submittedName>
        <fullName evidence="2">NmrA family transcriptional regulator</fullName>
    </submittedName>
</protein>
<dbReference type="InterPro" id="IPR008030">
    <property type="entry name" value="NmrA-like"/>
</dbReference>
<reference evidence="3 5" key="2">
    <citation type="submission" date="2018-10" db="EMBL/GenBank/DDBJ databases">
        <title>Bradyrhizobium sp. nov., effective nodules isolated from peanut in China.</title>
        <authorList>
            <person name="Li Y."/>
        </authorList>
    </citation>
    <scope>NUCLEOTIDE SEQUENCE [LARGE SCALE GENOMIC DNA]</scope>
    <source>
        <strain evidence="3 5">CCBAU 53426</strain>
    </source>
</reference>
<dbReference type="PANTHER" id="PTHR43162:SF1">
    <property type="entry name" value="PRESTALK A DIFFERENTIATION PROTEIN A"/>
    <property type="match status" value="1"/>
</dbReference>
<gene>
    <name evidence="3" type="ORF">EAS56_10875</name>
    <name evidence="2" type="ORF">XH91_22325</name>
</gene>
<dbReference type="EMBL" id="RDQZ01000006">
    <property type="protein sequence ID" value="RXH15029.1"/>
    <property type="molecule type" value="Genomic_DNA"/>
</dbReference>
<dbReference type="Pfam" id="PF05368">
    <property type="entry name" value="NmrA"/>
    <property type="match status" value="1"/>
</dbReference>
<organism evidence="2 4">
    <name type="scientific">Bradyrhizobium guangzhouense</name>
    <dbReference type="NCBI Taxonomy" id="1325095"/>
    <lineage>
        <taxon>Bacteria</taxon>
        <taxon>Pseudomonadati</taxon>
        <taxon>Pseudomonadota</taxon>
        <taxon>Alphaproteobacteria</taxon>
        <taxon>Hyphomicrobiales</taxon>
        <taxon>Nitrobacteraceae</taxon>
        <taxon>Bradyrhizobium</taxon>
    </lineage>
</organism>
<dbReference type="RefSeq" id="WP_128952562.1">
    <property type="nucleotide sequence ID" value="NZ_CP030053.1"/>
</dbReference>
<name>A0AAE5X836_9BRAD</name>
<dbReference type="AlphaFoldDB" id="A0AAE5X836"/>
<evidence type="ECO:0000259" key="1">
    <source>
        <dbReference type="Pfam" id="PF05368"/>
    </source>
</evidence>
<dbReference type="SUPFAM" id="SSF51735">
    <property type="entry name" value="NAD(P)-binding Rossmann-fold domains"/>
    <property type="match status" value="1"/>
</dbReference>